<evidence type="ECO:0000256" key="4">
    <source>
        <dbReference type="ARBA" id="ARBA00023002"/>
    </source>
</evidence>
<dbReference type="Pfam" id="PF08240">
    <property type="entry name" value="ADH_N"/>
    <property type="match status" value="1"/>
</dbReference>
<dbReference type="InterPro" id="IPR047109">
    <property type="entry name" value="CAD-like"/>
</dbReference>
<dbReference type="PANTHER" id="PTHR42683">
    <property type="entry name" value="ALDEHYDE REDUCTASE"/>
    <property type="match status" value="1"/>
</dbReference>
<evidence type="ECO:0000313" key="7">
    <source>
        <dbReference type="EMBL" id="KAG2222044.1"/>
    </source>
</evidence>
<dbReference type="Gene3D" id="3.40.50.720">
    <property type="entry name" value="NAD(P)-binding Rossmann-like Domain"/>
    <property type="match status" value="1"/>
</dbReference>
<dbReference type="SUPFAM" id="SSF50129">
    <property type="entry name" value="GroES-like"/>
    <property type="match status" value="1"/>
</dbReference>
<evidence type="ECO:0000256" key="2">
    <source>
        <dbReference type="ARBA" id="ARBA00022723"/>
    </source>
</evidence>
<dbReference type="FunFam" id="3.40.50.720:FF:000022">
    <property type="entry name" value="Cinnamyl alcohol dehydrogenase"/>
    <property type="match status" value="1"/>
</dbReference>
<dbReference type="GO" id="GO:0008270">
    <property type="term" value="F:zinc ion binding"/>
    <property type="evidence" value="ECO:0007669"/>
    <property type="project" value="InterPro"/>
</dbReference>
<keyword evidence="8" id="KW-1185">Reference proteome</keyword>
<dbReference type="InterPro" id="IPR011032">
    <property type="entry name" value="GroES-like_sf"/>
</dbReference>
<protein>
    <recommendedName>
        <fullName evidence="6">Enoyl reductase (ER) domain-containing protein</fullName>
    </recommendedName>
</protein>
<dbReference type="InterPro" id="IPR013149">
    <property type="entry name" value="ADH-like_C"/>
</dbReference>
<proteinExistence type="inferred from homology"/>
<dbReference type="InterPro" id="IPR036291">
    <property type="entry name" value="NAD(P)-bd_dom_sf"/>
</dbReference>
<evidence type="ECO:0000256" key="3">
    <source>
        <dbReference type="ARBA" id="ARBA00022833"/>
    </source>
</evidence>
<dbReference type="PROSITE" id="PS00059">
    <property type="entry name" value="ADH_ZINC"/>
    <property type="match status" value="1"/>
</dbReference>
<dbReference type="SUPFAM" id="SSF51735">
    <property type="entry name" value="NAD(P)-binding Rossmann-fold domains"/>
    <property type="match status" value="1"/>
</dbReference>
<dbReference type="Proteomes" id="UP000646827">
    <property type="component" value="Unassembled WGS sequence"/>
</dbReference>
<dbReference type="CDD" id="cd05283">
    <property type="entry name" value="CAD1"/>
    <property type="match status" value="1"/>
</dbReference>
<evidence type="ECO:0000313" key="8">
    <source>
        <dbReference type="Proteomes" id="UP000646827"/>
    </source>
</evidence>
<dbReference type="InterPro" id="IPR002328">
    <property type="entry name" value="ADH_Zn_CS"/>
</dbReference>
<dbReference type="SMART" id="SM00829">
    <property type="entry name" value="PKS_ER"/>
    <property type="match status" value="1"/>
</dbReference>
<evidence type="ECO:0000256" key="5">
    <source>
        <dbReference type="RuleBase" id="RU361277"/>
    </source>
</evidence>
<keyword evidence="4" id="KW-0560">Oxidoreductase</keyword>
<dbReference type="GO" id="GO:0016616">
    <property type="term" value="F:oxidoreductase activity, acting on the CH-OH group of donors, NAD or NADP as acceptor"/>
    <property type="evidence" value="ECO:0007669"/>
    <property type="project" value="InterPro"/>
</dbReference>
<evidence type="ECO:0000259" key="6">
    <source>
        <dbReference type="SMART" id="SM00829"/>
    </source>
</evidence>
<gene>
    <name evidence="7" type="ORF">INT45_003689</name>
</gene>
<dbReference type="Pfam" id="PF00107">
    <property type="entry name" value="ADH_zinc_N"/>
    <property type="match status" value="1"/>
</dbReference>
<comment type="cofactor">
    <cofactor evidence="1 5">
        <name>Zn(2+)</name>
        <dbReference type="ChEBI" id="CHEBI:29105"/>
    </cofactor>
</comment>
<keyword evidence="3 5" id="KW-0862">Zinc</keyword>
<accession>A0A8H7S1V7</accession>
<feature type="domain" description="Enoyl reductase (ER)" evidence="6">
    <location>
        <begin position="16"/>
        <end position="338"/>
    </location>
</feature>
<dbReference type="Gene3D" id="3.90.180.10">
    <property type="entry name" value="Medium-chain alcohol dehydrogenases, catalytic domain"/>
    <property type="match status" value="1"/>
</dbReference>
<comment type="caution">
    <text evidence="7">The sequence shown here is derived from an EMBL/GenBank/DDBJ whole genome shotgun (WGS) entry which is preliminary data.</text>
</comment>
<organism evidence="7 8">
    <name type="scientific">Circinella minor</name>
    <dbReference type="NCBI Taxonomy" id="1195481"/>
    <lineage>
        <taxon>Eukaryota</taxon>
        <taxon>Fungi</taxon>
        <taxon>Fungi incertae sedis</taxon>
        <taxon>Mucoromycota</taxon>
        <taxon>Mucoromycotina</taxon>
        <taxon>Mucoromycetes</taxon>
        <taxon>Mucorales</taxon>
        <taxon>Lichtheimiaceae</taxon>
        <taxon>Circinella</taxon>
    </lineage>
</organism>
<reference evidence="7 8" key="1">
    <citation type="submission" date="2020-12" db="EMBL/GenBank/DDBJ databases">
        <title>Metabolic potential, ecology and presence of endohyphal bacteria is reflected in genomic diversity of Mucoromycotina.</title>
        <authorList>
            <person name="Muszewska A."/>
            <person name="Okrasinska A."/>
            <person name="Steczkiewicz K."/>
            <person name="Drgas O."/>
            <person name="Orlowska M."/>
            <person name="Perlinska-Lenart U."/>
            <person name="Aleksandrzak-Piekarczyk T."/>
            <person name="Szatraj K."/>
            <person name="Zielenkiewicz U."/>
            <person name="Pilsyk S."/>
            <person name="Malc E."/>
            <person name="Mieczkowski P."/>
            <person name="Kruszewska J.S."/>
            <person name="Biernat P."/>
            <person name="Pawlowska J."/>
        </authorList>
    </citation>
    <scope>NUCLEOTIDE SEQUENCE [LARGE SCALE GENOMIC DNA]</scope>
    <source>
        <strain evidence="7 8">CBS 142.35</strain>
    </source>
</reference>
<comment type="similarity">
    <text evidence="5">Belongs to the zinc-containing alcohol dehydrogenase family.</text>
</comment>
<keyword evidence="2 5" id="KW-0479">Metal-binding</keyword>
<evidence type="ECO:0000256" key="1">
    <source>
        <dbReference type="ARBA" id="ARBA00001947"/>
    </source>
</evidence>
<dbReference type="AlphaFoldDB" id="A0A8H7S1V7"/>
<dbReference type="InterPro" id="IPR013154">
    <property type="entry name" value="ADH-like_N"/>
</dbReference>
<name>A0A8H7S1V7_9FUNG</name>
<sequence length="357" mass="39390">MTVSTSSGYDITAYATTEKQFKFKKIEYHADALTDYQVYIKIKACGVCHTDMDFAGIPDTVLGHEAVGEIVETGSKITSIKKGDLVGFAYMKESCLDCLLCHSGEDIMCRKRKMFPEGLNNGYAHGAVCDGRFVYKIPEGIEAKHAGPLMCAGSTVFSAMYNANVNPTHRIAIVGIGGLGHLGLQFARAWGCHVTAISHSRDKEEEALKFGAHEYLCSKDFTPEFVEKTEKFDFILSTVAVDHDYSTFLDLLVPNGEFKLVGIPPNDIKFGPVLPFLLDQKKFTGAILGGRKINTLLLKFAARHNIRPQIEEFPLSAQGIEDAIHHLHAGKARYRGVLIAPEDEEVEKVEAVEEAQR</sequence>
<dbReference type="OrthoDB" id="1560166at2759"/>
<dbReference type="EMBL" id="JAEPRB010000093">
    <property type="protein sequence ID" value="KAG2222044.1"/>
    <property type="molecule type" value="Genomic_DNA"/>
</dbReference>
<dbReference type="InterPro" id="IPR020843">
    <property type="entry name" value="ER"/>
</dbReference>